<evidence type="ECO:0000256" key="1">
    <source>
        <dbReference type="SAM" id="SignalP"/>
    </source>
</evidence>
<accession>A0AA36I8B3</accession>
<organism evidence="2 3">
    <name type="scientific">Effrenium voratum</name>
    <dbReference type="NCBI Taxonomy" id="2562239"/>
    <lineage>
        <taxon>Eukaryota</taxon>
        <taxon>Sar</taxon>
        <taxon>Alveolata</taxon>
        <taxon>Dinophyceae</taxon>
        <taxon>Suessiales</taxon>
        <taxon>Symbiodiniaceae</taxon>
        <taxon>Effrenium</taxon>
    </lineage>
</organism>
<evidence type="ECO:0000313" key="2">
    <source>
        <dbReference type="EMBL" id="CAJ1382076.1"/>
    </source>
</evidence>
<reference evidence="2" key="1">
    <citation type="submission" date="2023-08" db="EMBL/GenBank/DDBJ databases">
        <authorList>
            <person name="Chen Y."/>
            <person name="Shah S."/>
            <person name="Dougan E. K."/>
            <person name="Thang M."/>
            <person name="Chan C."/>
        </authorList>
    </citation>
    <scope>NUCLEOTIDE SEQUENCE</scope>
</reference>
<feature type="signal peptide" evidence="1">
    <location>
        <begin position="1"/>
        <end position="25"/>
    </location>
</feature>
<dbReference type="Proteomes" id="UP001178507">
    <property type="component" value="Unassembled WGS sequence"/>
</dbReference>
<keyword evidence="3" id="KW-1185">Reference proteome</keyword>
<dbReference type="EMBL" id="CAUJNA010000869">
    <property type="protein sequence ID" value="CAJ1382076.1"/>
    <property type="molecule type" value="Genomic_DNA"/>
</dbReference>
<evidence type="ECO:0000313" key="3">
    <source>
        <dbReference type="Proteomes" id="UP001178507"/>
    </source>
</evidence>
<keyword evidence="1" id="KW-0732">Signal</keyword>
<feature type="chain" id="PRO_5041230596" evidence="1">
    <location>
        <begin position="26"/>
        <end position="430"/>
    </location>
</feature>
<sequence>MNHIQLSFSQFMWASFWIAVPASLAMLKGLGQMRCCKLLVKLGWLRPPSAAAMRSAVFHLVLSNLGLAFQDIRTESGEEVATFEWSPFPHFVDTHRACEFRGESSTMRVSLNLSRGDLASATLDGHESSPDDTLVLLRHYTAQVHPKVHAYANWGCDPQSGKNLHLQKMSVVTACYNHFGFNNYPKIARVFLGADVGRALAQCTDVAMRSTVPPHAHMRALAPSPLIKFVGLMGRFARLFKNRTDCPESSCEAYWLGTVVHSLEHHTFGKMSVRLVCSLQPSPCYRSLCENVKLVRCTVVDDIPYPGLVQVLQGRCHRIPSTRLSRSQTHRSGARGCDANLHHQVIGGSSKLALQEASLLNPTSTCELVTRQEPWLQMTGARSSPTQERPPGNFLAQLAAMPGAPQHWCTEFFWLAVFGHVTELGRVRYG</sequence>
<comment type="caution">
    <text evidence="2">The sequence shown here is derived from an EMBL/GenBank/DDBJ whole genome shotgun (WGS) entry which is preliminary data.</text>
</comment>
<proteinExistence type="predicted"/>
<protein>
    <submittedName>
        <fullName evidence="2">Uncharacterized protein</fullName>
    </submittedName>
</protein>
<dbReference type="AlphaFoldDB" id="A0AA36I8B3"/>
<gene>
    <name evidence="2" type="ORF">EVOR1521_LOCUS9558</name>
</gene>
<name>A0AA36I8B3_9DINO</name>